<reference evidence="3 4" key="1">
    <citation type="journal article" date="2024" name="BMC Genomics">
        <title>Genome assembly of redclaw crayfish (Cherax quadricarinatus) provides insights into its immune adaptation and hypoxia tolerance.</title>
        <authorList>
            <person name="Liu Z."/>
            <person name="Zheng J."/>
            <person name="Li H."/>
            <person name="Fang K."/>
            <person name="Wang S."/>
            <person name="He J."/>
            <person name="Zhou D."/>
            <person name="Weng S."/>
            <person name="Chi M."/>
            <person name="Gu Z."/>
            <person name="He J."/>
            <person name="Li F."/>
            <person name="Wang M."/>
        </authorList>
    </citation>
    <scope>NUCLEOTIDE SEQUENCE [LARGE SCALE GENOMIC DNA]</scope>
    <source>
        <strain evidence="3">ZL_2023a</strain>
    </source>
</reference>
<evidence type="ECO:0000313" key="3">
    <source>
        <dbReference type="EMBL" id="KAK8740174.1"/>
    </source>
</evidence>
<gene>
    <name evidence="3" type="ORF">OTU49_003079</name>
</gene>
<sequence>MRCCVVLVVFAVVLVVVGGQMQPLDGPGALQVLKSMGLDRGGGIPQVTQGERLRQGDSPIYYIKLPPMPYFYVNNNLQQESYPTTSFPFHRLDLDFTNNGRPTQIYHWNQATSIPDLWNLPSSTSSTTTTTTTPATTTTTTPQTTTTTITTPTTTTTIRPIKKPWLTLNKFFPYNGRPSNVYIWKPRPSVAVQKYKHPYFKHFNY</sequence>
<dbReference type="Proteomes" id="UP001445076">
    <property type="component" value="Unassembled WGS sequence"/>
</dbReference>
<keyword evidence="4" id="KW-1185">Reference proteome</keyword>
<name>A0AAW0XQB0_CHEQU</name>
<keyword evidence="2" id="KW-0732">Signal</keyword>
<comment type="caution">
    <text evidence="3">The sequence shown here is derived from an EMBL/GenBank/DDBJ whole genome shotgun (WGS) entry which is preliminary data.</text>
</comment>
<dbReference type="Pfam" id="PF16027">
    <property type="entry name" value="DUF4786"/>
    <property type="match status" value="1"/>
</dbReference>
<evidence type="ECO:0000256" key="2">
    <source>
        <dbReference type="SAM" id="SignalP"/>
    </source>
</evidence>
<organism evidence="3 4">
    <name type="scientific">Cherax quadricarinatus</name>
    <name type="common">Australian red claw crayfish</name>
    <dbReference type="NCBI Taxonomy" id="27406"/>
    <lineage>
        <taxon>Eukaryota</taxon>
        <taxon>Metazoa</taxon>
        <taxon>Ecdysozoa</taxon>
        <taxon>Arthropoda</taxon>
        <taxon>Crustacea</taxon>
        <taxon>Multicrustacea</taxon>
        <taxon>Malacostraca</taxon>
        <taxon>Eumalacostraca</taxon>
        <taxon>Eucarida</taxon>
        <taxon>Decapoda</taxon>
        <taxon>Pleocyemata</taxon>
        <taxon>Astacidea</taxon>
        <taxon>Parastacoidea</taxon>
        <taxon>Parastacidae</taxon>
        <taxon>Cherax</taxon>
    </lineage>
</organism>
<accession>A0AAW0XQB0</accession>
<evidence type="ECO:0000313" key="4">
    <source>
        <dbReference type="Proteomes" id="UP001445076"/>
    </source>
</evidence>
<protein>
    <submittedName>
        <fullName evidence="3">Uncharacterized protein</fullName>
    </submittedName>
</protein>
<dbReference type="EMBL" id="JARKIK010000034">
    <property type="protein sequence ID" value="KAK8740174.1"/>
    <property type="molecule type" value="Genomic_DNA"/>
</dbReference>
<feature type="signal peptide" evidence="2">
    <location>
        <begin position="1"/>
        <end position="19"/>
    </location>
</feature>
<feature type="region of interest" description="Disordered" evidence="1">
    <location>
        <begin position="122"/>
        <end position="154"/>
    </location>
</feature>
<dbReference type="InterPro" id="IPR031983">
    <property type="entry name" value="DUF4786"/>
</dbReference>
<evidence type="ECO:0000256" key="1">
    <source>
        <dbReference type="SAM" id="MobiDB-lite"/>
    </source>
</evidence>
<feature type="chain" id="PRO_5043564667" evidence="2">
    <location>
        <begin position="20"/>
        <end position="205"/>
    </location>
</feature>
<proteinExistence type="predicted"/>
<dbReference type="AlphaFoldDB" id="A0AAW0XQB0"/>